<dbReference type="PANTHER" id="PTHR44051">
    <property type="entry name" value="GLUTATHIONE S-TRANSFERASE-RELATED"/>
    <property type="match status" value="1"/>
</dbReference>
<evidence type="ECO:0000313" key="4">
    <source>
        <dbReference type="Proteomes" id="UP000694287"/>
    </source>
</evidence>
<dbReference type="SFLD" id="SFLDG01151">
    <property type="entry name" value="Main.2:_Nu-like"/>
    <property type="match status" value="1"/>
</dbReference>
<evidence type="ECO:0000259" key="1">
    <source>
        <dbReference type="PROSITE" id="PS50404"/>
    </source>
</evidence>
<sequence>MIDLFYFVSPNARKIHMALEELGLPYEIRWVDITRGDQFEADYLLVNPNSKIPAIVDHDGPGGGPIALFESAAILQYLAEKTGRLLPSDPAARWEAICWTIWQVANQGPGLGQATHFTTYAPQGGHVVEYAQQRFGAEAQRVYRVLEDRLTGREFLAGEGSGEFSIADIACFPWTRLGKGHGISLADFPAVASWSERISARPSAQAKVEDRRDDDVRNFRYTAEQRELLFRTTANPVGAATRVAPDGSATPDPER</sequence>
<dbReference type="Proteomes" id="UP000694287">
    <property type="component" value="Unassembled WGS sequence"/>
</dbReference>
<dbReference type="InterPro" id="IPR010987">
    <property type="entry name" value="Glutathione-S-Trfase_C-like"/>
</dbReference>
<name>A0ABS6USG9_9PSEU</name>
<dbReference type="CDD" id="cd03048">
    <property type="entry name" value="GST_N_Ure2p_like"/>
    <property type="match status" value="1"/>
</dbReference>
<gene>
    <name evidence="3" type="ORF">I4I81_11100</name>
</gene>
<dbReference type="Pfam" id="PF00043">
    <property type="entry name" value="GST_C"/>
    <property type="match status" value="1"/>
</dbReference>
<evidence type="ECO:0000313" key="3">
    <source>
        <dbReference type="EMBL" id="MBW0134803.1"/>
    </source>
</evidence>
<dbReference type="PANTHER" id="PTHR44051:SF8">
    <property type="entry name" value="GLUTATHIONE S-TRANSFERASE GSTA"/>
    <property type="match status" value="1"/>
</dbReference>
<keyword evidence="4" id="KW-1185">Reference proteome</keyword>
<dbReference type="InterPro" id="IPR004046">
    <property type="entry name" value="GST_C"/>
</dbReference>
<protein>
    <submittedName>
        <fullName evidence="3">Glutathione S-transferase N-terminal domain-containing protein</fullName>
    </submittedName>
</protein>
<dbReference type="RefSeq" id="WP_218600738.1">
    <property type="nucleotide sequence ID" value="NZ_JADQDJ010000002.1"/>
</dbReference>
<proteinExistence type="predicted"/>
<dbReference type="EMBL" id="JADQDK010000001">
    <property type="protein sequence ID" value="MBW0134803.1"/>
    <property type="molecule type" value="Genomic_DNA"/>
</dbReference>
<dbReference type="InterPro" id="IPR004045">
    <property type="entry name" value="Glutathione_S-Trfase_N"/>
</dbReference>
<dbReference type="Pfam" id="PF13409">
    <property type="entry name" value="GST_N_2"/>
    <property type="match status" value="1"/>
</dbReference>
<accession>A0ABS6USG9</accession>
<comment type="caution">
    <text evidence="3">The sequence shown here is derived from an EMBL/GenBank/DDBJ whole genome shotgun (WGS) entry which is preliminary data.</text>
</comment>
<dbReference type="InterPro" id="IPR040079">
    <property type="entry name" value="Glutathione_S-Trfase"/>
</dbReference>
<evidence type="ECO:0000259" key="2">
    <source>
        <dbReference type="PROSITE" id="PS50405"/>
    </source>
</evidence>
<feature type="domain" description="GST N-terminal" evidence="1">
    <location>
        <begin position="1"/>
        <end position="86"/>
    </location>
</feature>
<dbReference type="PROSITE" id="PS50404">
    <property type="entry name" value="GST_NTER"/>
    <property type="match status" value="1"/>
</dbReference>
<dbReference type="SFLD" id="SFLDG00358">
    <property type="entry name" value="Main_(cytGST)"/>
    <property type="match status" value="1"/>
</dbReference>
<organism evidence="3 4">
    <name type="scientific">Pseudonocardia abyssalis</name>
    <dbReference type="NCBI Taxonomy" id="2792008"/>
    <lineage>
        <taxon>Bacteria</taxon>
        <taxon>Bacillati</taxon>
        <taxon>Actinomycetota</taxon>
        <taxon>Actinomycetes</taxon>
        <taxon>Pseudonocardiales</taxon>
        <taxon>Pseudonocardiaceae</taxon>
        <taxon>Pseudonocardia</taxon>
    </lineage>
</organism>
<dbReference type="SFLD" id="SFLDS00019">
    <property type="entry name" value="Glutathione_Transferase_(cytos"/>
    <property type="match status" value="1"/>
</dbReference>
<dbReference type="PROSITE" id="PS50405">
    <property type="entry name" value="GST_CTER"/>
    <property type="match status" value="1"/>
</dbReference>
<reference evidence="3 4" key="1">
    <citation type="submission" date="2020-11" db="EMBL/GenBank/DDBJ databases">
        <title>Pseudonocardia abyssalis sp. nov. and Pseudonocardia oceani sp. nov., description and phylogenomic analysis of two novel actinomycetes isolated from the deep Southern Ocean.</title>
        <authorList>
            <person name="Parra J."/>
        </authorList>
    </citation>
    <scope>NUCLEOTIDE SEQUENCE [LARGE SCALE GENOMIC DNA]</scope>
    <source>
        <strain evidence="3 4">KRD-168</strain>
    </source>
</reference>
<feature type="domain" description="GST C-terminal" evidence="2">
    <location>
        <begin position="89"/>
        <end position="219"/>
    </location>
</feature>